<evidence type="ECO:0000259" key="7">
    <source>
        <dbReference type="Pfam" id="PF02687"/>
    </source>
</evidence>
<dbReference type="PANTHER" id="PTHR30287:SF2">
    <property type="entry name" value="BLL1001 PROTEIN"/>
    <property type="match status" value="1"/>
</dbReference>
<feature type="transmembrane region" description="Helical" evidence="6">
    <location>
        <begin position="341"/>
        <end position="361"/>
    </location>
</feature>
<keyword evidence="5 6" id="KW-0472">Membrane</keyword>
<dbReference type="AlphaFoldDB" id="A0A2S6HS99"/>
<feature type="transmembrane region" description="Helical" evidence="6">
    <location>
        <begin position="686"/>
        <end position="709"/>
    </location>
</feature>
<comment type="caution">
    <text evidence="8">The sequence shown here is derived from an EMBL/GenBank/DDBJ whole genome shotgun (WGS) entry which is preliminary data.</text>
</comment>
<feature type="transmembrane region" description="Helical" evidence="6">
    <location>
        <begin position="417"/>
        <end position="435"/>
    </location>
</feature>
<dbReference type="EMBL" id="PTJA01000006">
    <property type="protein sequence ID" value="PPK80479.1"/>
    <property type="molecule type" value="Genomic_DNA"/>
</dbReference>
<evidence type="ECO:0000256" key="5">
    <source>
        <dbReference type="ARBA" id="ARBA00023136"/>
    </source>
</evidence>
<evidence type="ECO:0000256" key="1">
    <source>
        <dbReference type="ARBA" id="ARBA00004651"/>
    </source>
</evidence>
<keyword evidence="2" id="KW-1003">Cell membrane</keyword>
<name>A0A2S6HS99_9FIRM</name>
<evidence type="ECO:0000313" key="9">
    <source>
        <dbReference type="Proteomes" id="UP000237749"/>
    </source>
</evidence>
<evidence type="ECO:0000256" key="6">
    <source>
        <dbReference type="SAM" id="Phobius"/>
    </source>
</evidence>
<proteinExistence type="predicted"/>
<dbReference type="Proteomes" id="UP000237749">
    <property type="component" value="Unassembled WGS sequence"/>
</dbReference>
<sequence>MFRRIIWNDLRKSPTISAIMLLFITAAAVLISLAVTLGLQLAGSIDSLMVQAKTPHFLQMHTGEINIPRLEHFAQENGAVREFQVMEFLNIDGAEFKIGDSTLEDSVQDNGLTTQSKSFDYLLDLDGEIIRPEDGEIYVPLAYAKKGNELLGKNVIVAGKTFTVAGFLRDSQMNSPLASSKRFLVSDHDYGAMNNKGTVEYMIEFRLKSLSELNAFEAEYIGAGLESNGPTVTYPLFRMINAVSDGLMIAVLLLISILAVLIAFLCIRFTLIARIEEDAREIGIMKAIGLRISDMKKLYLGKYAVIAGAGSGIGWGVSAVLEDRVIGNIRLTMGESTTAASARMWGAAAVFFVFAAVIAYVNHVLNRFQKIPAAQAIRFGTVVEKGTGVRRMRLRKNRLVNTNVFLGIKDVISRKRIYMTMLSVVIVSTFIMLIPQNLYSTISSPGFTSYMGIGRSDILFRVQQTDQMSEKITAIMKTLQTDEAVTKYVVHTTKRFAIQTKDGKSETIKVDLGDHTAFPVYYVKGKAPQTEDEIALSVMNARELEKKIGDTLVLTNEGRERILTVCGIYSDITNGGKTAKAAFGEKSGDAMWYTVYVKLKDNGLSTAKATEYTQQFSFAKVADLDGYIAQTFGPTIDSIKKISVAAMIAALLMTILVTLLMMKMLIAKERHTIAVMKSLGFTNRDITIQFISRFALVLFIGILAGTILANTLGEVLAGAVIASFGAATFKFVVNPVSAYLISPFAMGCAVVLAVALGTTGIENIQVSSHIKE</sequence>
<evidence type="ECO:0000256" key="4">
    <source>
        <dbReference type="ARBA" id="ARBA00022989"/>
    </source>
</evidence>
<dbReference type="RefSeq" id="WP_104437180.1">
    <property type="nucleotide sequence ID" value="NZ_PTJA01000006.1"/>
</dbReference>
<evidence type="ECO:0000256" key="3">
    <source>
        <dbReference type="ARBA" id="ARBA00022692"/>
    </source>
</evidence>
<keyword evidence="3 6" id="KW-0812">Transmembrane</keyword>
<feature type="domain" description="ABC3 transporter permease C-terminal" evidence="7">
    <location>
        <begin position="254"/>
        <end position="358"/>
    </location>
</feature>
<dbReference type="Pfam" id="PF02687">
    <property type="entry name" value="FtsX"/>
    <property type="match status" value="2"/>
</dbReference>
<dbReference type="InterPro" id="IPR038766">
    <property type="entry name" value="Membrane_comp_ABC_pdt"/>
</dbReference>
<feature type="transmembrane region" description="Helical" evidence="6">
    <location>
        <begin position="247"/>
        <end position="271"/>
    </location>
</feature>
<keyword evidence="4 6" id="KW-1133">Transmembrane helix</keyword>
<dbReference type="GO" id="GO:0005886">
    <property type="term" value="C:plasma membrane"/>
    <property type="evidence" value="ECO:0007669"/>
    <property type="project" value="UniProtKB-SubCell"/>
</dbReference>
<organism evidence="8 9">
    <name type="scientific">Lacrimispora xylanisolvens</name>
    <dbReference type="NCBI Taxonomy" id="384636"/>
    <lineage>
        <taxon>Bacteria</taxon>
        <taxon>Bacillati</taxon>
        <taxon>Bacillota</taxon>
        <taxon>Clostridia</taxon>
        <taxon>Lachnospirales</taxon>
        <taxon>Lachnospiraceae</taxon>
        <taxon>Lacrimispora</taxon>
    </lineage>
</organism>
<evidence type="ECO:0000313" key="8">
    <source>
        <dbReference type="EMBL" id="PPK80479.1"/>
    </source>
</evidence>
<dbReference type="InterPro" id="IPR003838">
    <property type="entry name" value="ABC3_permease_C"/>
</dbReference>
<keyword evidence="9" id="KW-1185">Reference proteome</keyword>
<feature type="transmembrane region" description="Helical" evidence="6">
    <location>
        <begin position="300"/>
        <end position="321"/>
    </location>
</feature>
<accession>A0A2S6HS99</accession>
<feature type="domain" description="ABC3 transporter permease C-terminal" evidence="7">
    <location>
        <begin position="645"/>
        <end position="755"/>
    </location>
</feature>
<evidence type="ECO:0000256" key="2">
    <source>
        <dbReference type="ARBA" id="ARBA00022475"/>
    </source>
</evidence>
<comment type="subcellular location">
    <subcellularLocation>
        <location evidence="1">Cell membrane</location>
        <topology evidence="1">Multi-pass membrane protein</topology>
    </subcellularLocation>
</comment>
<reference evidence="8 9" key="1">
    <citation type="submission" date="2018-02" db="EMBL/GenBank/DDBJ databases">
        <title>Genomic Encyclopedia of Archaeal and Bacterial Type Strains, Phase II (KMG-II): from individual species to whole genera.</title>
        <authorList>
            <person name="Goeker M."/>
        </authorList>
    </citation>
    <scope>NUCLEOTIDE SEQUENCE [LARGE SCALE GENOMIC DNA]</scope>
    <source>
        <strain evidence="8 9">DSM 3808</strain>
    </source>
</reference>
<feature type="transmembrane region" description="Helical" evidence="6">
    <location>
        <begin position="740"/>
        <end position="761"/>
    </location>
</feature>
<feature type="transmembrane region" description="Helical" evidence="6">
    <location>
        <begin position="644"/>
        <end position="666"/>
    </location>
</feature>
<protein>
    <submittedName>
        <fullName evidence="8">Putative ABC transport system permease protein</fullName>
    </submittedName>
</protein>
<dbReference type="PANTHER" id="PTHR30287">
    <property type="entry name" value="MEMBRANE COMPONENT OF PREDICTED ABC SUPERFAMILY METABOLITE UPTAKE TRANSPORTER"/>
    <property type="match status" value="1"/>
</dbReference>
<dbReference type="OrthoDB" id="9766372at2"/>
<gene>
    <name evidence="8" type="ORF">BXY41_10669</name>
</gene>